<reference evidence="2 3" key="1">
    <citation type="journal article" date="2011" name="J. Bacteriol.">
        <title>Complete genome sequence of Polymorphum gilvum SL003B-26A1T, a crude oil-degrading bacterium from oil-polluted saline soil.</title>
        <authorList>
            <person name="Li S.G."/>
            <person name="Tang Y.Q."/>
            <person name="Nie Y."/>
            <person name="Cai M."/>
            <person name="Wu X.L."/>
        </authorList>
    </citation>
    <scope>NUCLEOTIDE SEQUENCE [LARGE SCALE GENOMIC DNA]</scope>
    <source>
        <strain evidence="3">LMG 25793 / CGMCC 1.9160 / SL003B-26A1</strain>
    </source>
</reference>
<dbReference type="InterPro" id="IPR001584">
    <property type="entry name" value="Integrase_cat-core"/>
</dbReference>
<dbReference type="InterPro" id="IPR048020">
    <property type="entry name" value="Transpos_IS3"/>
</dbReference>
<evidence type="ECO:0000313" key="2">
    <source>
        <dbReference type="EMBL" id="ADZ71011.1"/>
    </source>
</evidence>
<dbReference type="InterPro" id="IPR036397">
    <property type="entry name" value="RNaseH_sf"/>
</dbReference>
<dbReference type="HOGENOM" id="CLU_027402_4_1_5"/>
<evidence type="ECO:0000313" key="3">
    <source>
        <dbReference type="Proteomes" id="UP000008130"/>
    </source>
</evidence>
<dbReference type="PANTHER" id="PTHR46889:SF5">
    <property type="entry name" value="INTEGRASE PROTEIN"/>
    <property type="match status" value="1"/>
</dbReference>
<gene>
    <name evidence="2" type="ordered locus">SL003B_2587</name>
</gene>
<dbReference type="STRING" id="991905.SL003B_2587"/>
<dbReference type="NCBIfam" id="NF033516">
    <property type="entry name" value="transpos_IS3"/>
    <property type="match status" value="1"/>
</dbReference>
<dbReference type="InterPro" id="IPR025948">
    <property type="entry name" value="HTH-like_dom"/>
</dbReference>
<dbReference type="Pfam" id="PF00665">
    <property type="entry name" value="rve"/>
    <property type="match status" value="1"/>
</dbReference>
<name>F2J3I6_POLGS</name>
<dbReference type="SUPFAM" id="SSF53098">
    <property type="entry name" value="Ribonuclease H-like"/>
    <property type="match status" value="1"/>
</dbReference>
<dbReference type="EMBL" id="CP002568">
    <property type="protein sequence ID" value="ADZ71011.1"/>
    <property type="molecule type" value="Genomic_DNA"/>
</dbReference>
<dbReference type="AlphaFoldDB" id="F2J3I6"/>
<organism evidence="2 3">
    <name type="scientific">Polymorphum gilvum (strain LMG 25793 / CGMCC 1.9160 / SL003B-26A1)</name>
    <dbReference type="NCBI Taxonomy" id="991905"/>
    <lineage>
        <taxon>Bacteria</taxon>
        <taxon>Pseudomonadati</taxon>
        <taxon>Pseudomonadota</taxon>
        <taxon>Alphaproteobacteria</taxon>
        <taxon>Rhodobacterales</taxon>
        <taxon>Paracoccaceae</taxon>
        <taxon>Polymorphum</taxon>
    </lineage>
</organism>
<dbReference type="PATRIC" id="fig|991905.3.peg.2650"/>
<sequence length="280" mass="32554">MIEKNHPALSVGAQCRLLSISRSSFYYEPQGETAMNLALMRVIDQQFLETPFYGVRQMTWHLQNEGHAVNQKRIRRLMRLMRLMPIYQKPDTSRPAKGHKTYPYLLGGLRVERPNHVWCADITYLPMRRGFLYLVAVMDWFTRKVLAWRISNTLEADFCVEALNEAIHKFGLPEIMNTDQGSQFTSFAWTDRLKRVGTRISMDGKGRCLDNIVIERLWRSLKYECVYLHAWETGSQAKAGIGRWITFYNHQRPHTAHSGQPPAVVYFNTIETDQQVQAVA</sequence>
<dbReference type="eggNOG" id="COG2801">
    <property type="taxonomic scope" value="Bacteria"/>
</dbReference>
<dbReference type="InterPro" id="IPR050900">
    <property type="entry name" value="Transposase_IS3/IS150/IS904"/>
</dbReference>
<evidence type="ECO:0000259" key="1">
    <source>
        <dbReference type="PROSITE" id="PS50994"/>
    </source>
</evidence>
<dbReference type="GO" id="GO:0015074">
    <property type="term" value="P:DNA integration"/>
    <property type="evidence" value="ECO:0007669"/>
    <property type="project" value="InterPro"/>
</dbReference>
<dbReference type="PROSITE" id="PS50994">
    <property type="entry name" value="INTEGRASE"/>
    <property type="match status" value="1"/>
</dbReference>
<dbReference type="Gene3D" id="3.30.420.10">
    <property type="entry name" value="Ribonuclease H-like superfamily/Ribonuclease H"/>
    <property type="match status" value="1"/>
</dbReference>
<dbReference type="Proteomes" id="UP000008130">
    <property type="component" value="Chromosome"/>
</dbReference>
<keyword evidence="3" id="KW-1185">Reference proteome</keyword>
<dbReference type="PANTHER" id="PTHR46889">
    <property type="entry name" value="TRANSPOSASE INSF FOR INSERTION SEQUENCE IS3B-RELATED"/>
    <property type="match status" value="1"/>
</dbReference>
<dbReference type="InterPro" id="IPR012337">
    <property type="entry name" value="RNaseH-like_sf"/>
</dbReference>
<proteinExistence type="predicted"/>
<protein>
    <submittedName>
        <fullName evidence="2">Integrase catalytic region</fullName>
    </submittedName>
</protein>
<feature type="domain" description="Integrase catalytic" evidence="1">
    <location>
        <begin position="110"/>
        <end position="269"/>
    </location>
</feature>
<dbReference type="GO" id="GO:0003676">
    <property type="term" value="F:nucleic acid binding"/>
    <property type="evidence" value="ECO:0007669"/>
    <property type="project" value="InterPro"/>
</dbReference>
<dbReference type="Pfam" id="PF13276">
    <property type="entry name" value="HTH_21"/>
    <property type="match status" value="1"/>
</dbReference>
<dbReference type="KEGG" id="pgv:SL003B_2587"/>
<accession>F2J3I6</accession>